<dbReference type="PANTHER" id="PTHR33095">
    <property type="entry name" value="OS07G0619500 PROTEIN"/>
    <property type="match status" value="1"/>
</dbReference>
<feature type="region of interest" description="Disordered" evidence="1">
    <location>
        <begin position="71"/>
        <end position="99"/>
    </location>
</feature>
<feature type="compositionally biased region" description="Basic and acidic residues" evidence="1">
    <location>
        <begin position="258"/>
        <end position="273"/>
    </location>
</feature>
<evidence type="ECO:0000256" key="1">
    <source>
        <dbReference type="SAM" id="MobiDB-lite"/>
    </source>
</evidence>
<dbReference type="OrthoDB" id="667051at2759"/>
<dbReference type="Proteomes" id="UP000233837">
    <property type="component" value="Unassembled WGS sequence"/>
</dbReference>
<feature type="region of interest" description="Disordered" evidence="1">
    <location>
        <begin position="162"/>
        <end position="184"/>
    </location>
</feature>
<protein>
    <submittedName>
        <fullName evidence="2">Uncharacterized protein</fullName>
    </submittedName>
</protein>
<gene>
    <name evidence="2" type="ORF">MA16_Dca009039</name>
</gene>
<feature type="compositionally biased region" description="Polar residues" evidence="1">
    <location>
        <begin position="225"/>
        <end position="236"/>
    </location>
</feature>
<proteinExistence type="predicted"/>
<reference evidence="2 3" key="1">
    <citation type="journal article" date="2016" name="Sci. Rep.">
        <title>The Dendrobium catenatum Lindl. genome sequence provides insights into polysaccharide synthase, floral development and adaptive evolution.</title>
        <authorList>
            <person name="Zhang G.Q."/>
            <person name="Xu Q."/>
            <person name="Bian C."/>
            <person name="Tsai W.C."/>
            <person name="Yeh C.M."/>
            <person name="Liu K.W."/>
            <person name="Yoshida K."/>
            <person name="Zhang L.S."/>
            <person name="Chang S.B."/>
            <person name="Chen F."/>
            <person name="Shi Y."/>
            <person name="Su Y.Y."/>
            <person name="Zhang Y.Q."/>
            <person name="Chen L.J."/>
            <person name="Yin Y."/>
            <person name="Lin M."/>
            <person name="Huang H."/>
            <person name="Deng H."/>
            <person name="Wang Z.W."/>
            <person name="Zhu S.L."/>
            <person name="Zhao X."/>
            <person name="Deng C."/>
            <person name="Niu S.C."/>
            <person name="Huang J."/>
            <person name="Wang M."/>
            <person name="Liu G.H."/>
            <person name="Yang H.J."/>
            <person name="Xiao X.J."/>
            <person name="Hsiao Y.Y."/>
            <person name="Wu W.L."/>
            <person name="Chen Y.Y."/>
            <person name="Mitsuda N."/>
            <person name="Ohme-Takagi M."/>
            <person name="Luo Y.B."/>
            <person name="Van de Peer Y."/>
            <person name="Liu Z.J."/>
        </authorList>
    </citation>
    <scope>NUCLEOTIDE SEQUENCE [LARGE SCALE GENOMIC DNA]</scope>
    <source>
        <tissue evidence="2">The whole plant</tissue>
    </source>
</reference>
<organism evidence="2 3">
    <name type="scientific">Dendrobium catenatum</name>
    <dbReference type="NCBI Taxonomy" id="906689"/>
    <lineage>
        <taxon>Eukaryota</taxon>
        <taxon>Viridiplantae</taxon>
        <taxon>Streptophyta</taxon>
        <taxon>Embryophyta</taxon>
        <taxon>Tracheophyta</taxon>
        <taxon>Spermatophyta</taxon>
        <taxon>Magnoliopsida</taxon>
        <taxon>Liliopsida</taxon>
        <taxon>Asparagales</taxon>
        <taxon>Orchidaceae</taxon>
        <taxon>Epidendroideae</taxon>
        <taxon>Malaxideae</taxon>
        <taxon>Dendrobiinae</taxon>
        <taxon>Dendrobium</taxon>
    </lineage>
</organism>
<accession>A0A2I0VRC5</accession>
<dbReference type="AlphaFoldDB" id="A0A2I0VRC5"/>
<feature type="region of interest" description="Disordered" evidence="1">
    <location>
        <begin position="205"/>
        <end position="242"/>
    </location>
</feature>
<dbReference type="PANTHER" id="PTHR33095:SF81">
    <property type="entry name" value="OS07G0619500 PROTEIN"/>
    <property type="match status" value="1"/>
</dbReference>
<dbReference type="EMBL" id="KZ503303">
    <property type="protein sequence ID" value="PKU65964.1"/>
    <property type="molecule type" value="Genomic_DNA"/>
</dbReference>
<name>A0A2I0VRC5_9ASPA</name>
<dbReference type="InterPro" id="IPR012442">
    <property type="entry name" value="DUF1645_plant"/>
</dbReference>
<evidence type="ECO:0000313" key="3">
    <source>
        <dbReference type="Proteomes" id="UP000233837"/>
    </source>
</evidence>
<keyword evidence="3" id="KW-1185">Reference proteome</keyword>
<sequence>MEVVVPVPEFHFHTAMTTPYISAPSSPPNHFTDNSSFIEFHHSHHVSAPSSPTSSAAIYAAFRRTAAATRGSRHSSIPFDWEEKPGTPKSSSFDQKEDEFDQKEDEFDFDFSIGFSGQNMDKLSQRPPASHGKVASLATADELFEFGKIRPLKPPPRLYSPVMGEQGPKSPRSGGFLSPLRRGRNRRGKELDPFVLAMVEATKSRRESRSLSPFGGRGKVGSFLTPVSSPPRNSTPMAEKGGRGWMYRLKELLLFRSSSEGRDRGETKNKDFSKYGSSSSSSSASSTSSLGSAKGKTGFSAAGGGGCEESSCSSFRSEESGSTRRGPVVPQELEFTENRTVVVMDKKLVVPHKQSMFSVRGFTAGKFGASFIRRRT</sequence>
<feature type="region of interest" description="Disordered" evidence="1">
    <location>
        <begin position="258"/>
        <end position="331"/>
    </location>
</feature>
<reference evidence="2 3" key="2">
    <citation type="journal article" date="2017" name="Nature">
        <title>The Apostasia genome and the evolution of orchids.</title>
        <authorList>
            <person name="Zhang G.Q."/>
            <person name="Liu K.W."/>
            <person name="Li Z."/>
            <person name="Lohaus R."/>
            <person name="Hsiao Y.Y."/>
            <person name="Niu S.C."/>
            <person name="Wang J.Y."/>
            <person name="Lin Y.C."/>
            <person name="Xu Q."/>
            <person name="Chen L.J."/>
            <person name="Yoshida K."/>
            <person name="Fujiwara S."/>
            <person name="Wang Z.W."/>
            <person name="Zhang Y.Q."/>
            <person name="Mitsuda N."/>
            <person name="Wang M."/>
            <person name="Liu G.H."/>
            <person name="Pecoraro L."/>
            <person name="Huang H.X."/>
            <person name="Xiao X.J."/>
            <person name="Lin M."/>
            <person name="Wu X.Y."/>
            <person name="Wu W.L."/>
            <person name="Chen Y.Y."/>
            <person name="Chang S.B."/>
            <person name="Sakamoto S."/>
            <person name="Ohme-Takagi M."/>
            <person name="Yagi M."/>
            <person name="Zeng S.J."/>
            <person name="Shen C.Y."/>
            <person name="Yeh C.M."/>
            <person name="Luo Y.B."/>
            <person name="Tsai W.C."/>
            <person name="Van de Peer Y."/>
            <person name="Liu Z.J."/>
        </authorList>
    </citation>
    <scope>NUCLEOTIDE SEQUENCE [LARGE SCALE GENOMIC DNA]</scope>
    <source>
        <tissue evidence="2">The whole plant</tissue>
    </source>
</reference>
<dbReference type="Pfam" id="PF07816">
    <property type="entry name" value="DUF1645"/>
    <property type="match status" value="1"/>
</dbReference>
<evidence type="ECO:0000313" key="2">
    <source>
        <dbReference type="EMBL" id="PKU65964.1"/>
    </source>
</evidence>
<feature type="compositionally biased region" description="Low complexity" evidence="1">
    <location>
        <begin position="276"/>
        <end position="300"/>
    </location>
</feature>